<feature type="region of interest" description="Disordered" evidence="1">
    <location>
        <begin position="185"/>
        <end position="227"/>
    </location>
</feature>
<reference evidence="3 4" key="1">
    <citation type="submission" date="2024-10" db="EMBL/GenBank/DDBJ databases">
        <title>The Natural Products Discovery Center: Release of the First 8490 Sequenced Strains for Exploring Actinobacteria Biosynthetic Diversity.</title>
        <authorList>
            <person name="Kalkreuter E."/>
            <person name="Kautsar S.A."/>
            <person name="Yang D."/>
            <person name="Bader C.D."/>
            <person name="Teijaro C.N."/>
            <person name="Fluegel L."/>
            <person name="Davis C.M."/>
            <person name="Simpson J.R."/>
            <person name="Lauterbach L."/>
            <person name="Steele A.D."/>
            <person name="Gui C."/>
            <person name="Meng S."/>
            <person name="Li G."/>
            <person name="Viehrig K."/>
            <person name="Ye F."/>
            <person name="Su P."/>
            <person name="Kiefer A.F."/>
            <person name="Nichols A."/>
            <person name="Cepeda A.J."/>
            <person name="Yan W."/>
            <person name="Fan B."/>
            <person name="Jiang Y."/>
            <person name="Adhikari A."/>
            <person name="Zheng C.-J."/>
            <person name="Schuster L."/>
            <person name="Cowan T.M."/>
            <person name="Smanski M.J."/>
            <person name="Chevrette M.G."/>
            <person name="De Carvalho L.P.S."/>
            <person name="Shen B."/>
        </authorList>
    </citation>
    <scope>NUCLEOTIDE SEQUENCE [LARGE SCALE GENOMIC DNA]</scope>
    <source>
        <strain evidence="3 4">NPDC002173</strain>
    </source>
</reference>
<keyword evidence="2" id="KW-0472">Membrane</keyword>
<protein>
    <recommendedName>
        <fullName evidence="5">DUF5666 domain-containing protein</fullName>
    </recommendedName>
</protein>
<comment type="caution">
    <text evidence="3">The sequence shown here is derived from an EMBL/GenBank/DDBJ whole genome shotgun (WGS) entry which is preliminary data.</text>
</comment>
<dbReference type="EMBL" id="JBIASD010000003">
    <property type="protein sequence ID" value="MFF3665135.1"/>
    <property type="molecule type" value="Genomic_DNA"/>
</dbReference>
<evidence type="ECO:0000256" key="2">
    <source>
        <dbReference type="SAM" id="Phobius"/>
    </source>
</evidence>
<feature type="transmembrane region" description="Helical" evidence="2">
    <location>
        <begin position="38"/>
        <end position="59"/>
    </location>
</feature>
<keyword evidence="4" id="KW-1185">Reference proteome</keyword>
<evidence type="ECO:0008006" key="5">
    <source>
        <dbReference type="Google" id="ProtNLM"/>
    </source>
</evidence>
<dbReference type="RefSeq" id="WP_387409148.1">
    <property type="nucleotide sequence ID" value="NZ_JBIASD010000003.1"/>
</dbReference>
<keyword evidence="2" id="KW-1133">Transmembrane helix</keyword>
<organism evidence="3 4">
    <name type="scientific">Microtetraspora malaysiensis</name>
    <dbReference type="NCBI Taxonomy" id="161358"/>
    <lineage>
        <taxon>Bacteria</taxon>
        <taxon>Bacillati</taxon>
        <taxon>Actinomycetota</taxon>
        <taxon>Actinomycetes</taxon>
        <taxon>Streptosporangiales</taxon>
        <taxon>Streptosporangiaceae</taxon>
        <taxon>Microtetraspora</taxon>
    </lineage>
</organism>
<proteinExistence type="predicted"/>
<evidence type="ECO:0000313" key="4">
    <source>
        <dbReference type="Proteomes" id="UP001602013"/>
    </source>
</evidence>
<sequence length="227" mass="24172">MNDNFEDRLLAELKTEMAARREARPAPASARRATGRRFFAAAGVLGVAAAAAVAVPMVIGSGTPAYALTQNTDGTINLKINELRDPDQVEKDLAKMDVTADITYLPLGKHCGNTRVTPVKGDDPSFTPEELSSKDPVVEASVRKKMEGTPSYKAIQPKDGITIHPEYIKPGQVAVIEVAENQVKPTGKPGVEWQMRGQLSDGPAKPCQVADQPDAFEVGDATPPPGS</sequence>
<name>A0ABW6SJJ0_9ACTN</name>
<dbReference type="Proteomes" id="UP001602013">
    <property type="component" value="Unassembled WGS sequence"/>
</dbReference>
<evidence type="ECO:0000313" key="3">
    <source>
        <dbReference type="EMBL" id="MFF3665135.1"/>
    </source>
</evidence>
<gene>
    <name evidence="3" type="ORF">ACFYXI_06035</name>
</gene>
<keyword evidence="2" id="KW-0812">Transmembrane</keyword>
<evidence type="ECO:0000256" key="1">
    <source>
        <dbReference type="SAM" id="MobiDB-lite"/>
    </source>
</evidence>
<accession>A0ABW6SJJ0</accession>